<evidence type="ECO:0000313" key="2">
    <source>
        <dbReference type="Proteomes" id="UP000515154"/>
    </source>
</evidence>
<dbReference type="KEGG" id="osn:118768253"/>
<dbReference type="RefSeq" id="XP_036370238.1">
    <property type="nucleotide sequence ID" value="XM_036514345.1"/>
</dbReference>
<reference evidence="3" key="1">
    <citation type="submission" date="2025-08" db="UniProtKB">
        <authorList>
            <consortium name="RefSeq"/>
        </authorList>
    </citation>
    <scope>IDENTIFICATION</scope>
</reference>
<protein>
    <submittedName>
        <fullName evidence="3">Pollen-specific leucine-rich repeat extensin-like protein 1</fullName>
    </submittedName>
</protein>
<feature type="region of interest" description="Disordered" evidence="1">
    <location>
        <begin position="159"/>
        <end position="185"/>
    </location>
</feature>
<organism evidence="2 3">
    <name type="scientific">Octopus sinensis</name>
    <name type="common">East Asian common octopus</name>
    <dbReference type="NCBI Taxonomy" id="2607531"/>
    <lineage>
        <taxon>Eukaryota</taxon>
        <taxon>Metazoa</taxon>
        <taxon>Spiralia</taxon>
        <taxon>Lophotrochozoa</taxon>
        <taxon>Mollusca</taxon>
        <taxon>Cephalopoda</taxon>
        <taxon>Coleoidea</taxon>
        <taxon>Octopodiformes</taxon>
        <taxon>Octopoda</taxon>
        <taxon>Incirrata</taxon>
        <taxon>Octopodidae</taxon>
        <taxon>Octopus</taxon>
    </lineage>
</organism>
<keyword evidence="2" id="KW-1185">Reference proteome</keyword>
<sequence>MSNNVVPTLLPPISLPTHLNPPLPTPTSTDNTSAFVSPSSCPFTSIPSFLSTFICSPLMSTIHLSSHPHVHHHQSLWLFSTLLPFSVNTSALPLIPPPQCHWHLHLSSHHSFMSTHMFISPPTHLIPTNTFILPYASLSLPPTHPPTHSSLLLLPPSPSTHPSLSLPHTHLSSSPMHPPLLSHHSTPPHIHRRIYLSFTKAHPNYSALHHIVHPPSPDPILPPLDITRLESPLLHPCIFLLSSSHHLLADQKDQHILTYLSPYRCVMLHTYIDDAMKIGLELTCRQKLNCHLYRCLINLPGVSLSYLS</sequence>
<name>A0A7E6FRL0_9MOLL</name>
<accession>A0A7E6FRL0</accession>
<gene>
    <name evidence="3" type="primary">LOC118768253</name>
</gene>
<proteinExistence type="predicted"/>
<dbReference type="Proteomes" id="UP000515154">
    <property type="component" value="Linkage group LG27"/>
</dbReference>
<dbReference type="AlphaFoldDB" id="A0A7E6FRL0"/>
<evidence type="ECO:0000256" key="1">
    <source>
        <dbReference type="SAM" id="MobiDB-lite"/>
    </source>
</evidence>
<evidence type="ECO:0000313" key="3">
    <source>
        <dbReference type="RefSeq" id="XP_036370238.1"/>
    </source>
</evidence>